<reference evidence="11" key="1">
    <citation type="submission" date="2011-12" db="EMBL/GenBank/DDBJ databases">
        <title>Complete sequence of Clostridium clariflavum DSM 19732.</title>
        <authorList>
            <consortium name="US DOE Joint Genome Institute"/>
            <person name="Lucas S."/>
            <person name="Han J."/>
            <person name="Lapidus A."/>
            <person name="Cheng J.-F."/>
            <person name="Goodwin L."/>
            <person name="Pitluck S."/>
            <person name="Peters L."/>
            <person name="Teshima H."/>
            <person name="Detter J.C."/>
            <person name="Han C."/>
            <person name="Tapia R."/>
            <person name="Land M."/>
            <person name="Hauser L."/>
            <person name="Kyrpides N."/>
            <person name="Ivanova N."/>
            <person name="Pagani I."/>
            <person name="Kitzmiller T."/>
            <person name="Lynd L."/>
            <person name="Izquierdo J."/>
            <person name="Woyke T."/>
        </authorList>
    </citation>
    <scope>NUCLEOTIDE SEQUENCE [LARGE SCALE GENOMIC DNA]</scope>
    <source>
        <strain evidence="11">DSM 19732 / NBRC 101661 / EBR45</strain>
    </source>
</reference>
<evidence type="ECO:0000313" key="10">
    <source>
        <dbReference type="EMBL" id="AEV68597.1"/>
    </source>
</evidence>
<organism evidence="10 11">
    <name type="scientific">Acetivibrio clariflavus (strain DSM 19732 / NBRC 101661 / EBR45)</name>
    <name type="common">Clostridium clariflavum</name>
    <dbReference type="NCBI Taxonomy" id="720554"/>
    <lineage>
        <taxon>Bacteria</taxon>
        <taxon>Bacillati</taxon>
        <taxon>Bacillota</taxon>
        <taxon>Clostridia</taxon>
        <taxon>Eubacteriales</taxon>
        <taxon>Oscillospiraceae</taxon>
        <taxon>Acetivibrio</taxon>
    </lineage>
</organism>
<evidence type="ECO:0000256" key="2">
    <source>
        <dbReference type="ARBA" id="ARBA00009777"/>
    </source>
</evidence>
<dbReference type="SFLD" id="SFLDS00029">
    <property type="entry name" value="Radical_SAM"/>
    <property type="match status" value="1"/>
</dbReference>
<evidence type="ECO:0000256" key="3">
    <source>
        <dbReference type="ARBA" id="ARBA00022485"/>
    </source>
</evidence>
<evidence type="ECO:0000256" key="4">
    <source>
        <dbReference type="ARBA" id="ARBA00022691"/>
    </source>
</evidence>
<accession>G8LVZ3</accession>
<evidence type="ECO:0000256" key="7">
    <source>
        <dbReference type="ARBA" id="ARBA00023004"/>
    </source>
</evidence>
<keyword evidence="3" id="KW-0004">4Fe-4S</keyword>
<name>G8LVZ3_ACECE</name>
<dbReference type="GO" id="GO:0051539">
    <property type="term" value="F:4 iron, 4 sulfur cluster binding"/>
    <property type="evidence" value="ECO:0007669"/>
    <property type="project" value="UniProtKB-KW"/>
</dbReference>
<dbReference type="OrthoDB" id="9782387at2"/>
<evidence type="ECO:0000256" key="8">
    <source>
        <dbReference type="ARBA" id="ARBA00023014"/>
    </source>
</evidence>
<dbReference type="NCBIfam" id="TIGR02495">
    <property type="entry name" value="NrdG2"/>
    <property type="match status" value="1"/>
</dbReference>
<dbReference type="PROSITE" id="PS01087">
    <property type="entry name" value="RADICAL_ACTIVATING"/>
    <property type="match status" value="1"/>
</dbReference>
<comment type="similarity">
    <text evidence="2">Belongs to the organic radical-activating enzymes family.</text>
</comment>
<protein>
    <submittedName>
        <fullName evidence="10">Anaerobic ribonucleoside-triphosphate reductase activating protein</fullName>
    </submittedName>
</protein>
<dbReference type="PANTHER" id="PTHR30352:SF13">
    <property type="entry name" value="GLYCYL-RADICAL ENZYME ACTIVATING ENZYME YJJW-RELATED"/>
    <property type="match status" value="1"/>
</dbReference>
<dbReference type="InterPro" id="IPR007197">
    <property type="entry name" value="rSAM"/>
</dbReference>
<reference evidence="10 11" key="2">
    <citation type="journal article" date="2012" name="Stand. Genomic Sci.">
        <title>Complete Genome Sequence of Clostridium clariflavum DSM 19732.</title>
        <authorList>
            <person name="Izquierdo J.A."/>
            <person name="Goodwin L."/>
            <person name="Davenport K.W."/>
            <person name="Teshima H."/>
            <person name="Bruce D."/>
            <person name="Detter C."/>
            <person name="Tapia R."/>
            <person name="Han S."/>
            <person name="Land M."/>
            <person name="Hauser L."/>
            <person name="Jeffries C.D."/>
            <person name="Han J."/>
            <person name="Pitluck S."/>
            <person name="Nolan M."/>
            <person name="Chen A."/>
            <person name="Huntemann M."/>
            <person name="Mavromatis K."/>
            <person name="Mikhailova N."/>
            <person name="Liolios K."/>
            <person name="Woyke T."/>
            <person name="Lynd L.R."/>
        </authorList>
    </citation>
    <scope>NUCLEOTIDE SEQUENCE [LARGE SCALE GENOMIC DNA]</scope>
    <source>
        <strain evidence="11">DSM 19732 / NBRC 101661 / EBR45</strain>
    </source>
</reference>
<dbReference type="InterPro" id="IPR034457">
    <property type="entry name" value="Organic_radical-activating"/>
</dbReference>
<evidence type="ECO:0000256" key="5">
    <source>
        <dbReference type="ARBA" id="ARBA00022723"/>
    </source>
</evidence>
<evidence type="ECO:0000256" key="6">
    <source>
        <dbReference type="ARBA" id="ARBA00023002"/>
    </source>
</evidence>
<dbReference type="InterPro" id="IPR013785">
    <property type="entry name" value="Aldolase_TIM"/>
</dbReference>
<keyword evidence="6" id="KW-0560">Oxidoreductase</keyword>
<dbReference type="Gene3D" id="3.20.20.70">
    <property type="entry name" value="Aldolase class I"/>
    <property type="match status" value="1"/>
</dbReference>
<dbReference type="InterPro" id="IPR058240">
    <property type="entry name" value="rSAM_sf"/>
</dbReference>
<dbReference type="Proteomes" id="UP000005435">
    <property type="component" value="Chromosome"/>
</dbReference>
<dbReference type="Pfam" id="PF04055">
    <property type="entry name" value="Radical_SAM"/>
    <property type="match status" value="1"/>
</dbReference>
<dbReference type="GO" id="GO:0016491">
    <property type="term" value="F:oxidoreductase activity"/>
    <property type="evidence" value="ECO:0007669"/>
    <property type="project" value="UniProtKB-KW"/>
</dbReference>
<comment type="cofactor">
    <cofactor evidence="1">
        <name>[4Fe-4S] cluster</name>
        <dbReference type="ChEBI" id="CHEBI:49883"/>
    </cofactor>
</comment>
<feature type="domain" description="Radical SAM core" evidence="9">
    <location>
        <begin position="13"/>
        <end position="227"/>
    </location>
</feature>
<dbReference type="EMBL" id="CP003065">
    <property type="protein sequence ID" value="AEV68597.1"/>
    <property type="molecule type" value="Genomic_DNA"/>
</dbReference>
<dbReference type="RefSeq" id="WP_014255177.1">
    <property type="nucleotide sequence ID" value="NC_016627.1"/>
</dbReference>
<keyword evidence="11" id="KW-1185">Reference proteome</keyword>
<evidence type="ECO:0000259" key="9">
    <source>
        <dbReference type="PROSITE" id="PS51918"/>
    </source>
</evidence>
<keyword evidence="5" id="KW-0479">Metal-binding</keyword>
<dbReference type="InterPro" id="IPR012840">
    <property type="entry name" value="NrdG2"/>
</dbReference>
<dbReference type="PROSITE" id="PS51918">
    <property type="entry name" value="RADICAL_SAM"/>
    <property type="match status" value="1"/>
</dbReference>
<keyword evidence="7" id="KW-0408">Iron</keyword>
<dbReference type="InterPro" id="IPR001989">
    <property type="entry name" value="Radical_activat_CS"/>
</dbReference>
<keyword evidence="4" id="KW-0949">S-adenosyl-L-methionine</keyword>
<dbReference type="HOGENOM" id="CLU_078147_2_1_9"/>
<dbReference type="KEGG" id="ccl:Clocl_1998"/>
<dbReference type="eggNOG" id="COG1180">
    <property type="taxonomic scope" value="Bacteria"/>
</dbReference>
<proteinExistence type="inferred from homology"/>
<evidence type="ECO:0000256" key="1">
    <source>
        <dbReference type="ARBA" id="ARBA00001966"/>
    </source>
</evidence>
<dbReference type="AlphaFoldDB" id="G8LVZ3"/>
<dbReference type="STRING" id="720554.Clocl_1998"/>
<dbReference type="SFLD" id="SFLDG01094">
    <property type="entry name" value="Uncharacterised_Radical_SAM_Su"/>
    <property type="match status" value="1"/>
</dbReference>
<dbReference type="CDD" id="cd01335">
    <property type="entry name" value="Radical_SAM"/>
    <property type="match status" value="1"/>
</dbReference>
<gene>
    <name evidence="10" type="ordered locus">Clocl_1998</name>
</gene>
<dbReference type="SUPFAM" id="SSF102114">
    <property type="entry name" value="Radical SAM enzymes"/>
    <property type="match status" value="1"/>
</dbReference>
<dbReference type="GO" id="GO:0046872">
    <property type="term" value="F:metal ion binding"/>
    <property type="evidence" value="ECO:0007669"/>
    <property type="project" value="UniProtKB-KW"/>
</dbReference>
<sequence>MKISGLQKNSFVDYPGKISAVIFTPGCNMDCFYCHNRILLDNKYQKLISCDDVLNFLENRKGFLDGVVVSGGEPTLQKGLLPFLTHVKSLGYPIKLDTNGTNPEVVKSCLDKGLVDYIAMDFKAPLYKYKDICRTDVELGNIEKSVDLIINSGINYEFRTTLAPGLNVDDIVEIAKQIRGAKLYVLQRCRNEKGEGLSYSAEFINSWLREIKSIVNSVETRGMSFSA</sequence>
<keyword evidence="8" id="KW-0411">Iron-sulfur</keyword>
<dbReference type="PANTHER" id="PTHR30352">
    <property type="entry name" value="PYRUVATE FORMATE-LYASE-ACTIVATING ENZYME"/>
    <property type="match status" value="1"/>
</dbReference>
<evidence type="ECO:0000313" key="11">
    <source>
        <dbReference type="Proteomes" id="UP000005435"/>
    </source>
</evidence>